<evidence type="ECO:0000313" key="1">
    <source>
        <dbReference type="EMBL" id="GFG58550.1"/>
    </source>
</evidence>
<comment type="caution">
    <text evidence="1">The sequence shown here is derived from an EMBL/GenBank/DDBJ whole genome shotgun (WGS) entry which is preliminary data.</text>
</comment>
<reference evidence="1 2" key="1">
    <citation type="journal article" date="2019" name="Emerg. Microbes Infect.">
        <title>Comprehensive subspecies identification of 175 nontuberculous mycobacteria species based on 7547 genomic profiles.</title>
        <authorList>
            <person name="Matsumoto Y."/>
            <person name="Kinjo T."/>
            <person name="Motooka D."/>
            <person name="Nabeya D."/>
            <person name="Jung N."/>
            <person name="Uechi K."/>
            <person name="Horii T."/>
            <person name="Iida T."/>
            <person name="Fujita J."/>
            <person name="Nakamura S."/>
        </authorList>
    </citation>
    <scope>NUCLEOTIDE SEQUENCE [LARGE SCALE GENOMIC DNA]</scope>
    <source>
        <strain evidence="1 2">JCM 13392</strain>
    </source>
</reference>
<accession>A0A7I9WMH8</accession>
<name>A0A7I9WMH8_9MYCO</name>
<dbReference type="Proteomes" id="UP000465241">
    <property type="component" value="Unassembled WGS sequence"/>
</dbReference>
<gene>
    <name evidence="1" type="ORF">MMUR_26860</name>
</gene>
<dbReference type="AlphaFoldDB" id="A0A7I9WMH8"/>
<organism evidence="1 2">
    <name type="scientific">Mycolicibacterium murale</name>
    <dbReference type="NCBI Taxonomy" id="182220"/>
    <lineage>
        <taxon>Bacteria</taxon>
        <taxon>Bacillati</taxon>
        <taxon>Actinomycetota</taxon>
        <taxon>Actinomycetes</taxon>
        <taxon>Mycobacteriales</taxon>
        <taxon>Mycobacteriaceae</taxon>
        <taxon>Mycolicibacterium</taxon>
    </lineage>
</organism>
<protein>
    <submittedName>
        <fullName evidence="1">Uncharacterized protein</fullName>
    </submittedName>
</protein>
<proteinExistence type="predicted"/>
<evidence type="ECO:0000313" key="2">
    <source>
        <dbReference type="Proteomes" id="UP000465241"/>
    </source>
</evidence>
<dbReference type="EMBL" id="BLKT01000003">
    <property type="protein sequence ID" value="GFG58550.1"/>
    <property type="molecule type" value="Genomic_DNA"/>
</dbReference>
<sequence>MISAGSPPIEFAGDIGRSDFVAGCTDAFGQLTFLIGESQGISAAIITVGELLQRRPSFIPPPIDQFGNYCTIVTGSRFAVVAKQDCGHSDNADGRHDPEN</sequence>
<keyword evidence="2" id="KW-1185">Reference proteome</keyword>